<feature type="compositionally biased region" description="Low complexity" evidence="1">
    <location>
        <begin position="201"/>
        <end position="214"/>
    </location>
</feature>
<reference evidence="2 3" key="1">
    <citation type="submission" date="2024-02" db="EMBL/GenBank/DDBJ databases">
        <title>A draft genome for the cacao thread blight pathogen Marasmius crinis-equi.</title>
        <authorList>
            <person name="Cohen S.P."/>
            <person name="Baruah I.K."/>
            <person name="Amoako-Attah I."/>
            <person name="Bukari Y."/>
            <person name="Meinhardt L.W."/>
            <person name="Bailey B.A."/>
        </authorList>
    </citation>
    <scope>NUCLEOTIDE SEQUENCE [LARGE SCALE GENOMIC DNA]</scope>
    <source>
        <strain evidence="2 3">GH-76</strain>
    </source>
</reference>
<feature type="region of interest" description="Disordered" evidence="1">
    <location>
        <begin position="126"/>
        <end position="253"/>
    </location>
</feature>
<gene>
    <name evidence="2" type="ORF">V5O48_017768</name>
</gene>
<evidence type="ECO:0000313" key="2">
    <source>
        <dbReference type="EMBL" id="KAL0564284.1"/>
    </source>
</evidence>
<protein>
    <submittedName>
        <fullName evidence="2">Uncharacterized protein</fullName>
    </submittedName>
</protein>
<dbReference type="EMBL" id="JBAHYK010002882">
    <property type="protein sequence ID" value="KAL0564284.1"/>
    <property type="molecule type" value="Genomic_DNA"/>
</dbReference>
<evidence type="ECO:0000256" key="1">
    <source>
        <dbReference type="SAM" id="MobiDB-lite"/>
    </source>
</evidence>
<keyword evidence="3" id="KW-1185">Reference proteome</keyword>
<feature type="compositionally biased region" description="Basic and acidic residues" evidence="1">
    <location>
        <begin position="129"/>
        <end position="138"/>
    </location>
</feature>
<feature type="compositionally biased region" description="Polar residues" evidence="1">
    <location>
        <begin position="220"/>
        <end position="239"/>
    </location>
</feature>
<feature type="non-terminal residue" evidence="2">
    <location>
        <position position="374"/>
    </location>
</feature>
<proteinExistence type="predicted"/>
<comment type="caution">
    <text evidence="2">The sequence shown here is derived from an EMBL/GenBank/DDBJ whole genome shotgun (WGS) entry which is preliminary data.</text>
</comment>
<evidence type="ECO:0000313" key="3">
    <source>
        <dbReference type="Proteomes" id="UP001465976"/>
    </source>
</evidence>
<accession>A0ABR3EN29</accession>
<sequence>MSNNPSTIARSAMGTLSFAKSILADPNADEETLALQIKRVVAVVSSSSTVEEIASNPQNRPHALEAVEKALKVAHERQLRIEGYSYLKDALRDFKRAPTKEVQFDVKKNQVSSPAFLSGTVPSHLHFFKNKDPKRNEAGSKSTPSGPKADRDRGRSTRSKKFVREDTPHPAHDSVDGDAEMEDATSAGRKSPDIIITDSRPAPSAATSTLTTPSCKVPKATSSSQLKTEESTPASTTVSKDAPNEVPVKSEPTLPLPSLVKRARLAPVPDIHLKGTLVDSPQFRELYQQVEDEVALVHFTPLTAHSSASLLALRNLHAINAQNALFTAQRGLREYRDCMADKEEVDSVLVDRKLKVVEAPAGDVPAVLESDTTF</sequence>
<feature type="compositionally biased region" description="Basic and acidic residues" evidence="1">
    <location>
        <begin position="162"/>
        <end position="175"/>
    </location>
</feature>
<organism evidence="2 3">
    <name type="scientific">Marasmius crinis-equi</name>
    <dbReference type="NCBI Taxonomy" id="585013"/>
    <lineage>
        <taxon>Eukaryota</taxon>
        <taxon>Fungi</taxon>
        <taxon>Dikarya</taxon>
        <taxon>Basidiomycota</taxon>
        <taxon>Agaricomycotina</taxon>
        <taxon>Agaricomycetes</taxon>
        <taxon>Agaricomycetidae</taxon>
        <taxon>Agaricales</taxon>
        <taxon>Marasmiineae</taxon>
        <taxon>Marasmiaceae</taxon>
        <taxon>Marasmius</taxon>
    </lineage>
</organism>
<dbReference type="Proteomes" id="UP001465976">
    <property type="component" value="Unassembled WGS sequence"/>
</dbReference>
<name>A0ABR3EN29_9AGAR</name>